<keyword evidence="1" id="KW-0175">Coiled coil</keyword>
<evidence type="ECO:0000256" key="1">
    <source>
        <dbReference type="SAM" id="Coils"/>
    </source>
</evidence>
<keyword evidence="3" id="KW-1185">Reference proteome</keyword>
<proteinExistence type="predicted"/>
<evidence type="ECO:0000313" key="2">
    <source>
        <dbReference type="EnsemblMetazoa" id="SCAU014569-PA"/>
    </source>
</evidence>
<evidence type="ECO:0000313" key="3">
    <source>
        <dbReference type="Proteomes" id="UP000095300"/>
    </source>
</evidence>
<dbReference type="VEuPathDB" id="VectorBase:SCAU014569"/>
<protein>
    <submittedName>
        <fullName evidence="2">Uncharacterized protein</fullName>
    </submittedName>
</protein>
<dbReference type="Proteomes" id="UP000095300">
    <property type="component" value="Unassembled WGS sequence"/>
</dbReference>
<gene>
    <name evidence="2" type="primary">106094693</name>
</gene>
<dbReference type="EnsemblMetazoa" id="SCAU014569-RA">
    <property type="protein sequence ID" value="SCAU014569-PA"/>
    <property type="gene ID" value="SCAU014569"/>
</dbReference>
<reference evidence="2" key="1">
    <citation type="submission" date="2020-05" db="UniProtKB">
        <authorList>
            <consortium name="EnsemblMetazoa"/>
        </authorList>
    </citation>
    <scope>IDENTIFICATION</scope>
    <source>
        <strain evidence="2">USDA</strain>
    </source>
</reference>
<dbReference type="KEGG" id="scac:106094693"/>
<sequence length="402" mass="46277">MEPENINVTFKHLLNISLGDAKLDKANLSILQSVLLLLLHKLDCQHEKVRLSGVDFDSLKNILVNSRNPPLPITVNHENSFQKYYQLLDRLNIQTKNLQQQLENHFSEIKKQCATDAFRSKCWDLYAAPTEDLCTLYSEYNKAFCTMAQNPTFNGEMRRRMTQPVLKRMQHFESQIEAMREKLRLLNGVQPQTGDQLKLLPSIIGEIETKRLEIDGQWSMVREAMQETQEMLNCKLDRITLPALRKDLENRFAAVDSYIALMKKQPCHCPNVRILDVGKKGFCISCGRNDFRHSRAALDLKFASKIKCQCALVKKAPTILERMDKIKVKTYKLVASSRISYNGTVSSAFTQQLRDKGHYVHSYNEKLLQGSMDLKPLITVVENEEVQRIIPNKSTISITFKK</sequence>
<accession>A0A1I8Q7E8</accession>
<name>A0A1I8Q7E8_STOCA</name>
<dbReference type="OrthoDB" id="5981048at2759"/>
<feature type="coiled-coil region" evidence="1">
    <location>
        <begin position="81"/>
        <end position="108"/>
    </location>
</feature>
<organism evidence="2 3">
    <name type="scientific">Stomoxys calcitrans</name>
    <name type="common">Stable fly</name>
    <name type="synonym">Conops calcitrans</name>
    <dbReference type="NCBI Taxonomy" id="35570"/>
    <lineage>
        <taxon>Eukaryota</taxon>
        <taxon>Metazoa</taxon>
        <taxon>Ecdysozoa</taxon>
        <taxon>Arthropoda</taxon>
        <taxon>Hexapoda</taxon>
        <taxon>Insecta</taxon>
        <taxon>Pterygota</taxon>
        <taxon>Neoptera</taxon>
        <taxon>Endopterygota</taxon>
        <taxon>Diptera</taxon>
        <taxon>Brachycera</taxon>
        <taxon>Muscomorpha</taxon>
        <taxon>Muscoidea</taxon>
        <taxon>Muscidae</taxon>
        <taxon>Stomoxys</taxon>
    </lineage>
</organism>
<dbReference type="AlphaFoldDB" id="A0A1I8Q7E8"/>